<dbReference type="PANTHER" id="PTHR11902:SF1">
    <property type="entry name" value="ENOLASE"/>
    <property type="match status" value="1"/>
</dbReference>
<evidence type="ECO:0000256" key="8">
    <source>
        <dbReference type="ARBA" id="ARBA00023239"/>
    </source>
</evidence>
<dbReference type="InterPro" id="IPR000941">
    <property type="entry name" value="Enolase"/>
</dbReference>
<accession>A0ABY2XLL6</accession>
<organism evidence="13 14">
    <name type="scientific">Alloalcanivorax gelatiniphagus</name>
    <dbReference type="NCBI Taxonomy" id="1194167"/>
    <lineage>
        <taxon>Bacteria</taxon>
        <taxon>Pseudomonadati</taxon>
        <taxon>Pseudomonadota</taxon>
        <taxon>Gammaproteobacteria</taxon>
        <taxon>Oceanospirillales</taxon>
        <taxon>Alcanivoracaceae</taxon>
        <taxon>Alloalcanivorax</taxon>
    </lineage>
</organism>
<comment type="pathway">
    <text evidence="1 10">Carbohydrate degradation; glycolysis; pyruvate from D-glyceraldehyde 3-phosphate: step 4/5.</text>
</comment>
<proteinExistence type="inferred from homology"/>
<dbReference type="Gene3D" id="3.20.20.120">
    <property type="entry name" value="Enolase-like C-terminal domain"/>
    <property type="match status" value="1"/>
</dbReference>
<feature type="domain" description="Enolase N-terminal" evidence="12">
    <location>
        <begin position="4"/>
        <end position="134"/>
    </location>
</feature>
<dbReference type="GO" id="GO:0004634">
    <property type="term" value="F:phosphopyruvate hydratase activity"/>
    <property type="evidence" value="ECO:0007669"/>
    <property type="project" value="UniProtKB-EC"/>
</dbReference>
<keyword evidence="10" id="KW-0479">Metal-binding</keyword>
<dbReference type="InterPro" id="IPR036849">
    <property type="entry name" value="Enolase-like_C_sf"/>
</dbReference>
<comment type="cofactor">
    <cofactor evidence="10">
        <name>Mg(2+)</name>
        <dbReference type="ChEBI" id="CHEBI:18420"/>
    </cofactor>
    <text evidence="10">Binds a second Mg(2+) ion via substrate during catalysis.</text>
</comment>
<evidence type="ECO:0000256" key="1">
    <source>
        <dbReference type="ARBA" id="ARBA00005031"/>
    </source>
</evidence>
<evidence type="ECO:0000256" key="9">
    <source>
        <dbReference type="ARBA" id="ARBA00045763"/>
    </source>
</evidence>
<dbReference type="PROSITE" id="PS00164">
    <property type="entry name" value="ENOLASE"/>
    <property type="match status" value="1"/>
</dbReference>
<evidence type="ECO:0000256" key="3">
    <source>
        <dbReference type="ARBA" id="ARBA00012058"/>
    </source>
</evidence>
<dbReference type="Pfam" id="PF00113">
    <property type="entry name" value="Enolase_C"/>
    <property type="match status" value="1"/>
</dbReference>
<dbReference type="EC" id="4.2.1.11" evidence="3 10"/>
<dbReference type="InterPro" id="IPR020811">
    <property type="entry name" value="Enolase_N"/>
</dbReference>
<dbReference type="InterPro" id="IPR029017">
    <property type="entry name" value="Enolase-like_N"/>
</dbReference>
<evidence type="ECO:0000256" key="4">
    <source>
        <dbReference type="ARBA" id="ARBA00017068"/>
    </source>
</evidence>
<gene>
    <name evidence="10" type="primary">eno</name>
    <name evidence="13" type="ORF">FGS76_08505</name>
</gene>
<dbReference type="SMART" id="SM01193">
    <property type="entry name" value="Enolase_N"/>
    <property type="match status" value="1"/>
</dbReference>
<evidence type="ECO:0000313" key="13">
    <source>
        <dbReference type="EMBL" id="TMW13095.1"/>
    </source>
</evidence>
<sequence>MSKIVDVKAREILDSRGNPTIEADVILESGHSASACAPSGASTGSREALELRDGDKSRYLGKGVTRAVGNVNSQIRELLVGVDAADQRGLDQAMIDADGTENKGNLGANAILAVSLAAAKAEALAQDKPLYEYISDLQDDDNEYSLPVPMMNIINGGEHADNNVDIQEFMIQPVGAPTVAEAIRYGAEVFHALKGVLKARGLNTAVGDEGGFAPDLPSNEAALEAIMEAIEKAGYKAGEDITLALDCASSEFYKDGQYVLAGENRSMDSAGFADYLAELCDRYPIISIEDGMDESDWDGWKILTEKLGDKVQLVGDDLFVTNTKILKRGIDEKVANSILIKFNQIGSLSETLDAIKMAKDAGYTAVISHRSGETADTTIADLAVATAAGQIKTGSLCRSDRVAKYNRLIRIEEELGRAAYNGRKEFRFL</sequence>
<dbReference type="PRINTS" id="PR00148">
    <property type="entry name" value="ENOLASE"/>
</dbReference>
<comment type="catalytic activity">
    <reaction evidence="10">
        <text>(2R)-2-phosphoglycerate = phosphoenolpyruvate + H2O</text>
        <dbReference type="Rhea" id="RHEA:10164"/>
        <dbReference type="ChEBI" id="CHEBI:15377"/>
        <dbReference type="ChEBI" id="CHEBI:58289"/>
        <dbReference type="ChEBI" id="CHEBI:58702"/>
        <dbReference type="EC" id="4.2.1.11"/>
    </reaction>
</comment>
<feature type="binding site" evidence="10">
    <location>
        <position position="246"/>
    </location>
    <ligand>
        <name>Mg(2+)</name>
        <dbReference type="ChEBI" id="CHEBI:18420"/>
    </ligand>
</feature>
<dbReference type="Pfam" id="PF03952">
    <property type="entry name" value="Enolase_N"/>
    <property type="match status" value="1"/>
</dbReference>
<dbReference type="CDD" id="cd03313">
    <property type="entry name" value="enolase"/>
    <property type="match status" value="1"/>
</dbReference>
<feature type="domain" description="Enolase C-terminal TIM barrel" evidence="11">
    <location>
        <begin position="143"/>
        <end position="428"/>
    </location>
</feature>
<evidence type="ECO:0000256" key="6">
    <source>
        <dbReference type="ARBA" id="ARBA00022842"/>
    </source>
</evidence>
<evidence type="ECO:0000256" key="7">
    <source>
        <dbReference type="ARBA" id="ARBA00023152"/>
    </source>
</evidence>
<dbReference type="InterPro" id="IPR020809">
    <property type="entry name" value="Enolase_CS"/>
</dbReference>
<feature type="active site" description="Proton acceptor" evidence="10">
    <location>
        <position position="341"/>
    </location>
</feature>
<feature type="binding site" evidence="10">
    <location>
        <position position="392"/>
    </location>
    <ligand>
        <name>(2R)-2-phosphoglycerate</name>
        <dbReference type="ChEBI" id="CHEBI:58289"/>
    </ligand>
</feature>
<dbReference type="Gene3D" id="3.30.390.10">
    <property type="entry name" value="Enolase-like, N-terminal domain"/>
    <property type="match status" value="1"/>
</dbReference>
<dbReference type="PIRSF" id="PIRSF001400">
    <property type="entry name" value="Enolase"/>
    <property type="match status" value="1"/>
</dbReference>
<evidence type="ECO:0000259" key="11">
    <source>
        <dbReference type="SMART" id="SM01192"/>
    </source>
</evidence>
<evidence type="ECO:0000256" key="10">
    <source>
        <dbReference type="HAMAP-Rule" id="MF_00318"/>
    </source>
</evidence>
<protein>
    <recommendedName>
        <fullName evidence="4 10">Enolase</fullName>
        <ecNumber evidence="3 10">4.2.1.11</ecNumber>
    </recommendedName>
    <alternativeName>
        <fullName evidence="10">2-phospho-D-glycerate hydro-lyase</fullName>
    </alternativeName>
    <alternativeName>
        <fullName evidence="10">2-phosphoglycerate dehydratase</fullName>
    </alternativeName>
</protein>
<comment type="similarity">
    <text evidence="2 10">Belongs to the enolase family.</text>
</comment>
<dbReference type="SFLD" id="SFLDS00001">
    <property type="entry name" value="Enolase"/>
    <property type="match status" value="1"/>
</dbReference>
<feature type="active site" description="Proton donor" evidence="10">
    <location>
        <position position="209"/>
    </location>
</feature>
<name>A0ABY2XLL6_9GAMM</name>
<dbReference type="SUPFAM" id="SSF51604">
    <property type="entry name" value="Enolase C-terminal domain-like"/>
    <property type="match status" value="1"/>
</dbReference>
<dbReference type="HAMAP" id="MF_00318">
    <property type="entry name" value="Enolase"/>
    <property type="match status" value="1"/>
</dbReference>
<keyword evidence="8 10" id="KW-0456">Lyase</keyword>
<dbReference type="Proteomes" id="UP000739180">
    <property type="component" value="Unassembled WGS sequence"/>
</dbReference>
<evidence type="ECO:0000256" key="5">
    <source>
        <dbReference type="ARBA" id="ARBA00022525"/>
    </source>
</evidence>
<comment type="subcellular location">
    <subcellularLocation>
        <location evidence="10">Cytoplasm</location>
    </subcellularLocation>
    <subcellularLocation>
        <location evidence="10">Secreted</location>
    </subcellularLocation>
    <subcellularLocation>
        <location evidence="10">Cell surface</location>
    </subcellularLocation>
    <text evidence="10">Fractions of enolase are present in both the cytoplasm and on the cell surface.</text>
</comment>
<feature type="binding site" evidence="10">
    <location>
        <position position="371"/>
    </location>
    <ligand>
        <name>(2R)-2-phosphoglycerate</name>
        <dbReference type="ChEBI" id="CHEBI:58289"/>
    </ligand>
</feature>
<feature type="binding site" evidence="10">
    <location>
        <position position="289"/>
    </location>
    <ligand>
        <name>Mg(2+)</name>
        <dbReference type="ChEBI" id="CHEBI:18420"/>
    </ligand>
</feature>
<comment type="caution">
    <text evidence="13">The sequence shown here is derived from an EMBL/GenBank/DDBJ whole genome shotgun (WGS) entry which is preliminary data.</text>
</comment>
<comment type="function">
    <text evidence="9 10">Catalyzes the reversible conversion of 2-phosphoglycerate (2-PG) into phosphoenolpyruvate (PEP). It is essential for the degradation of carbohydrates via glycolysis.</text>
</comment>
<dbReference type="InterPro" id="IPR020810">
    <property type="entry name" value="Enolase_C"/>
</dbReference>
<dbReference type="EMBL" id="VCQT01000027">
    <property type="protein sequence ID" value="TMW13095.1"/>
    <property type="molecule type" value="Genomic_DNA"/>
</dbReference>
<keyword evidence="5 10" id="KW-0964">Secreted</keyword>
<dbReference type="RefSeq" id="WP_138772199.1">
    <property type="nucleotide sequence ID" value="NZ_JBHSSX010000203.1"/>
</dbReference>
<dbReference type="NCBIfam" id="TIGR01060">
    <property type="entry name" value="eno"/>
    <property type="match status" value="1"/>
</dbReference>
<keyword evidence="6 10" id="KW-0460">Magnesium</keyword>
<feature type="binding site" evidence="10">
    <location>
        <position position="316"/>
    </location>
    <ligand>
        <name>Mg(2+)</name>
        <dbReference type="ChEBI" id="CHEBI:18420"/>
    </ligand>
</feature>
<dbReference type="SFLD" id="SFLDG00178">
    <property type="entry name" value="enolase"/>
    <property type="match status" value="1"/>
</dbReference>
<reference evidence="13 14" key="1">
    <citation type="submission" date="2019-05" db="EMBL/GenBank/DDBJ databases">
        <title>Genome of Alcanivorax gelatiniphagus, an oil degrading marine bacteria.</title>
        <authorList>
            <person name="Kwon K.K."/>
        </authorList>
    </citation>
    <scope>NUCLEOTIDE SEQUENCE [LARGE SCALE GENOMIC DNA]</scope>
    <source>
        <strain evidence="13 14">MEBiC 08158</strain>
    </source>
</reference>
<dbReference type="SFLD" id="SFLDF00002">
    <property type="entry name" value="enolase"/>
    <property type="match status" value="1"/>
</dbReference>
<evidence type="ECO:0000313" key="14">
    <source>
        <dbReference type="Proteomes" id="UP000739180"/>
    </source>
</evidence>
<dbReference type="PANTHER" id="PTHR11902">
    <property type="entry name" value="ENOLASE"/>
    <property type="match status" value="1"/>
</dbReference>
<keyword evidence="14" id="KW-1185">Reference proteome</keyword>
<comment type="subunit">
    <text evidence="10">Component of the RNA degradosome, a multiprotein complex involved in RNA processing and mRNA degradation.</text>
</comment>
<dbReference type="SMART" id="SM01192">
    <property type="entry name" value="Enolase_C"/>
    <property type="match status" value="1"/>
</dbReference>
<feature type="binding site" evidence="10">
    <location>
        <position position="341"/>
    </location>
    <ligand>
        <name>(2R)-2-phosphoglycerate</name>
        <dbReference type="ChEBI" id="CHEBI:58289"/>
    </ligand>
</feature>
<evidence type="ECO:0000256" key="2">
    <source>
        <dbReference type="ARBA" id="ARBA00009604"/>
    </source>
</evidence>
<keyword evidence="10" id="KW-0963">Cytoplasm</keyword>
<feature type="binding site" evidence="10">
    <location>
        <position position="167"/>
    </location>
    <ligand>
        <name>(2R)-2-phosphoglycerate</name>
        <dbReference type="ChEBI" id="CHEBI:58289"/>
    </ligand>
</feature>
<dbReference type="SUPFAM" id="SSF54826">
    <property type="entry name" value="Enolase N-terminal domain-like"/>
    <property type="match status" value="1"/>
</dbReference>
<feature type="binding site" evidence="10">
    <location>
        <position position="370"/>
    </location>
    <ligand>
        <name>(2R)-2-phosphoglycerate</name>
        <dbReference type="ChEBI" id="CHEBI:58289"/>
    </ligand>
</feature>
<keyword evidence="7 10" id="KW-0324">Glycolysis</keyword>
<evidence type="ECO:0000259" key="12">
    <source>
        <dbReference type="SMART" id="SM01193"/>
    </source>
</evidence>